<dbReference type="PRINTS" id="PR00032">
    <property type="entry name" value="HTHARAC"/>
</dbReference>
<protein>
    <recommendedName>
        <fullName evidence="2">Stage 0 sporulation protein A homolog</fullName>
    </recommendedName>
</protein>
<dbReference type="SUPFAM" id="SSF46689">
    <property type="entry name" value="Homeodomain-like"/>
    <property type="match status" value="2"/>
</dbReference>
<dbReference type="Gene3D" id="1.10.10.60">
    <property type="entry name" value="Homeodomain-like"/>
    <property type="match status" value="2"/>
</dbReference>
<evidence type="ECO:0000256" key="7">
    <source>
        <dbReference type="ARBA" id="ARBA00023125"/>
    </source>
</evidence>
<evidence type="ECO:0000259" key="13">
    <source>
        <dbReference type="PROSITE" id="PS50110"/>
    </source>
</evidence>
<dbReference type="Pfam" id="PF12833">
    <property type="entry name" value="HTH_18"/>
    <property type="match status" value="1"/>
</dbReference>
<evidence type="ECO:0000256" key="3">
    <source>
        <dbReference type="ARBA" id="ARBA00022490"/>
    </source>
</evidence>
<accession>A0ABT2RPM5</accession>
<keyword evidence="6" id="KW-0805">Transcription regulation</keyword>
<evidence type="ECO:0000256" key="11">
    <source>
        <dbReference type="SAM" id="Coils"/>
    </source>
</evidence>
<dbReference type="PANTHER" id="PTHR42713:SF3">
    <property type="entry name" value="TRANSCRIPTIONAL REGULATORY PROTEIN HPTR"/>
    <property type="match status" value="1"/>
</dbReference>
<dbReference type="PROSITE" id="PS50110">
    <property type="entry name" value="RESPONSE_REGULATORY"/>
    <property type="match status" value="1"/>
</dbReference>
<keyword evidence="5" id="KW-0902">Two-component regulatory system</keyword>
<dbReference type="InterPro" id="IPR018062">
    <property type="entry name" value="HTH_AraC-typ_CS"/>
</dbReference>
<keyword evidence="15" id="KW-1185">Reference proteome</keyword>
<dbReference type="InterPro" id="IPR011006">
    <property type="entry name" value="CheY-like_superfamily"/>
</dbReference>
<evidence type="ECO:0000313" key="15">
    <source>
        <dbReference type="Proteomes" id="UP001652431"/>
    </source>
</evidence>
<dbReference type="InterPro" id="IPR009057">
    <property type="entry name" value="Homeodomain-like_sf"/>
</dbReference>
<dbReference type="RefSeq" id="WP_262575473.1">
    <property type="nucleotide sequence ID" value="NZ_JAOQJU010000013.1"/>
</dbReference>
<comment type="subcellular location">
    <subcellularLocation>
        <location evidence="1">Cytoplasm</location>
    </subcellularLocation>
</comment>
<evidence type="ECO:0000256" key="2">
    <source>
        <dbReference type="ARBA" id="ARBA00018672"/>
    </source>
</evidence>
<dbReference type="InterPro" id="IPR051552">
    <property type="entry name" value="HptR"/>
</dbReference>
<feature type="domain" description="Response regulatory" evidence="13">
    <location>
        <begin position="6"/>
        <end position="124"/>
    </location>
</feature>
<comment type="function">
    <text evidence="9">May play the central regulatory role in sporulation. It may be an element of the effector pathway responsible for the activation of sporulation genes in response to nutritional stress. Spo0A may act in concert with spo0H (a sigma factor) to control the expression of some genes that are critical to the sporulation process.</text>
</comment>
<evidence type="ECO:0000259" key="12">
    <source>
        <dbReference type="PROSITE" id="PS01124"/>
    </source>
</evidence>
<organism evidence="14 15">
    <name type="scientific">Dorea acetigenes</name>
    <dbReference type="NCBI Taxonomy" id="2981787"/>
    <lineage>
        <taxon>Bacteria</taxon>
        <taxon>Bacillati</taxon>
        <taxon>Bacillota</taxon>
        <taxon>Clostridia</taxon>
        <taxon>Lachnospirales</taxon>
        <taxon>Lachnospiraceae</taxon>
        <taxon>Dorea</taxon>
    </lineage>
</organism>
<dbReference type="PROSITE" id="PS01124">
    <property type="entry name" value="HTH_ARAC_FAMILY_2"/>
    <property type="match status" value="1"/>
</dbReference>
<dbReference type="Proteomes" id="UP001652431">
    <property type="component" value="Unassembled WGS sequence"/>
</dbReference>
<dbReference type="PANTHER" id="PTHR42713">
    <property type="entry name" value="HISTIDINE KINASE-RELATED"/>
    <property type="match status" value="1"/>
</dbReference>
<proteinExistence type="predicted"/>
<keyword evidence="7" id="KW-0238">DNA-binding</keyword>
<dbReference type="Pfam" id="PF00072">
    <property type="entry name" value="Response_reg"/>
    <property type="match status" value="1"/>
</dbReference>
<feature type="coiled-coil region" evidence="11">
    <location>
        <begin position="113"/>
        <end position="140"/>
    </location>
</feature>
<dbReference type="InterPro" id="IPR020449">
    <property type="entry name" value="Tscrpt_reg_AraC-type_HTH"/>
</dbReference>
<dbReference type="PROSITE" id="PS00041">
    <property type="entry name" value="HTH_ARAC_FAMILY_1"/>
    <property type="match status" value="1"/>
</dbReference>
<reference evidence="14 15" key="1">
    <citation type="journal article" date="2021" name="ISME Commun">
        <title>Automated analysis of genomic sequences facilitates high-throughput and comprehensive description of bacteria.</title>
        <authorList>
            <person name="Hitch T.C.A."/>
        </authorList>
    </citation>
    <scope>NUCLEOTIDE SEQUENCE [LARGE SCALE GENOMIC DNA]</scope>
    <source>
        <strain evidence="14 15">Sanger_03</strain>
    </source>
</reference>
<evidence type="ECO:0000256" key="4">
    <source>
        <dbReference type="ARBA" id="ARBA00022553"/>
    </source>
</evidence>
<dbReference type="EMBL" id="JAOQJU010000013">
    <property type="protein sequence ID" value="MCU6687094.1"/>
    <property type="molecule type" value="Genomic_DNA"/>
</dbReference>
<gene>
    <name evidence="14" type="ORF">OCV99_11170</name>
</gene>
<evidence type="ECO:0000256" key="10">
    <source>
        <dbReference type="PROSITE-ProRule" id="PRU00169"/>
    </source>
</evidence>
<evidence type="ECO:0000256" key="8">
    <source>
        <dbReference type="ARBA" id="ARBA00023163"/>
    </source>
</evidence>
<feature type="modified residue" description="4-aspartylphosphate" evidence="10">
    <location>
        <position position="58"/>
    </location>
</feature>
<comment type="caution">
    <text evidence="14">The sequence shown here is derived from an EMBL/GenBank/DDBJ whole genome shotgun (WGS) entry which is preliminary data.</text>
</comment>
<sequence>MKELYKVVIVDDEAFAREALEFLVNWENLGFELVGSAENGKQALEIIAEYQPDLVITDIAMPEMSGMELIAYVREHMHFQPKFVILSAYGTFDYAKEAMRLGVENYILKPIIRREVTQKLAEIKEDMDREKRERAVREKTDRSLANLSCSYLSRFLNGVAEEEELYKLELILNLQERQRRMLAVKGIRSREVLMLALQNEHLVPEPYEIMFLTSDFAAVVLDFEKEGLGKQMIHALTDVRDTAYVVMDLGLVGSRREIGEAWKLVTQVMDYCFYREKRSRVFCQEDREWLEKQNALYCHEILEEPEEENFRDCEQVSNYCAALRGRNIEPRQLRIIVLARLIAMKDETGEQLKWQVSWMFFEELRDIWMQIIREKKESIDKNQTGSQITVYIQEHFHENITIQDMAGELCYNEVYLGKLVKKETGMTFRQYLNKVRLEYAEKCLRESSDSVIEISMDSGFSNPDYFCRKFREKNGMTPTEFRKR</sequence>
<feature type="domain" description="HTH araC/xylS-type" evidence="12">
    <location>
        <begin position="386"/>
        <end position="484"/>
    </location>
</feature>
<dbReference type="InterPro" id="IPR001789">
    <property type="entry name" value="Sig_transdc_resp-reg_receiver"/>
</dbReference>
<dbReference type="InterPro" id="IPR018060">
    <property type="entry name" value="HTH_AraC"/>
</dbReference>
<name>A0ABT2RPM5_9FIRM</name>
<keyword evidence="8" id="KW-0804">Transcription</keyword>
<dbReference type="SUPFAM" id="SSF52172">
    <property type="entry name" value="CheY-like"/>
    <property type="match status" value="1"/>
</dbReference>
<dbReference type="Gene3D" id="3.40.50.2300">
    <property type="match status" value="1"/>
</dbReference>
<dbReference type="SMART" id="SM00448">
    <property type="entry name" value="REC"/>
    <property type="match status" value="1"/>
</dbReference>
<evidence type="ECO:0000256" key="9">
    <source>
        <dbReference type="ARBA" id="ARBA00024867"/>
    </source>
</evidence>
<keyword evidence="11" id="KW-0175">Coiled coil</keyword>
<evidence type="ECO:0000256" key="6">
    <source>
        <dbReference type="ARBA" id="ARBA00023015"/>
    </source>
</evidence>
<evidence type="ECO:0000256" key="5">
    <source>
        <dbReference type="ARBA" id="ARBA00023012"/>
    </source>
</evidence>
<keyword evidence="4 10" id="KW-0597">Phosphoprotein</keyword>
<evidence type="ECO:0000256" key="1">
    <source>
        <dbReference type="ARBA" id="ARBA00004496"/>
    </source>
</evidence>
<evidence type="ECO:0000313" key="14">
    <source>
        <dbReference type="EMBL" id="MCU6687094.1"/>
    </source>
</evidence>
<dbReference type="CDD" id="cd17536">
    <property type="entry name" value="REC_YesN-like"/>
    <property type="match status" value="1"/>
</dbReference>
<dbReference type="SMART" id="SM00342">
    <property type="entry name" value="HTH_ARAC"/>
    <property type="match status" value="1"/>
</dbReference>
<keyword evidence="3" id="KW-0963">Cytoplasm</keyword>